<feature type="signal peptide" evidence="5">
    <location>
        <begin position="1"/>
        <end position="31"/>
    </location>
</feature>
<dbReference type="InterPro" id="IPR036974">
    <property type="entry name" value="PUA_sf"/>
</dbReference>
<dbReference type="GO" id="GO:0003723">
    <property type="term" value="F:RNA binding"/>
    <property type="evidence" value="ECO:0007669"/>
    <property type="project" value="InterPro"/>
</dbReference>
<evidence type="ECO:0000259" key="6">
    <source>
        <dbReference type="Pfam" id="PF10672"/>
    </source>
</evidence>
<dbReference type="InterPro" id="IPR019614">
    <property type="entry name" value="SAM-dep_methyl-trfase"/>
</dbReference>
<dbReference type="AlphaFoldDB" id="A0A9N8HBV1"/>
<dbReference type="InterPro" id="IPR029063">
    <property type="entry name" value="SAM-dependent_MTases_sf"/>
</dbReference>
<evidence type="ECO:0000256" key="4">
    <source>
        <dbReference type="SAM" id="MobiDB-lite"/>
    </source>
</evidence>
<proteinExistence type="predicted"/>
<organism evidence="7 8">
    <name type="scientific">Seminavis robusta</name>
    <dbReference type="NCBI Taxonomy" id="568900"/>
    <lineage>
        <taxon>Eukaryota</taxon>
        <taxon>Sar</taxon>
        <taxon>Stramenopiles</taxon>
        <taxon>Ochrophyta</taxon>
        <taxon>Bacillariophyta</taxon>
        <taxon>Bacillariophyceae</taxon>
        <taxon>Bacillariophycidae</taxon>
        <taxon>Naviculales</taxon>
        <taxon>Naviculaceae</taxon>
        <taxon>Seminavis</taxon>
    </lineage>
</organism>
<keyword evidence="5" id="KW-0732">Signal</keyword>
<feature type="chain" id="PRO_5040156969" evidence="5">
    <location>
        <begin position="32"/>
        <end position="535"/>
    </location>
</feature>
<reference evidence="7" key="1">
    <citation type="submission" date="2020-06" db="EMBL/GenBank/DDBJ databases">
        <authorList>
            <consortium name="Plant Systems Biology data submission"/>
        </authorList>
    </citation>
    <scope>NUCLEOTIDE SEQUENCE</scope>
    <source>
        <strain evidence="7">D6</strain>
    </source>
</reference>
<feature type="compositionally biased region" description="Low complexity" evidence="4">
    <location>
        <begin position="56"/>
        <end position="71"/>
    </location>
</feature>
<gene>
    <name evidence="7" type="ORF">SEMRO_293_G109960.1</name>
</gene>
<keyword evidence="2" id="KW-0808">Transferase</keyword>
<dbReference type="OrthoDB" id="269872at2759"/>
<dbReference type="Pfam" id="PF10672">
    <property type="entry name" value="Methyltrans_SAM"/>
    <property type="match status" value="1"/>
</dbReference>
<evidence type="ECO:0000256" key="2">
    <source>
        <dbReference type="ARBA" id="ARBA00022679"/>
    </source>
</evidence>
<keyword evidence="3" id="KW-0949">S-adenosyl-L-methionine</keyword>
<dbReference type="Gene3D" id="3.40.50.150">
    <property type="entry name" value="Vaccinia Virus protein VP39"/>
    <property type="match status" value="1"/>
</dbReference>
<evidence type="ECO:0000256" key="3">
    <source>
        <dbReference type="ARBA" id="ARBA00022691"/>
    </source>
</evidence>
<dbReference type="SUPFAM" id="SSF53335">
    <property type="entry name" value="S-adenosyl-L-methionine-dependent methyltransferases"/>
    <property type="match status" value="1"/>
</dbReference>
<comment type="caution">
    <text evidence="7">The sequence shown here is derived from an EMBL/GenBank/DDBJ whole genome shotgun (WGS) entry which is preliminary data.</text>
</comment>
<protein>
    <submittedName>
        <fullName evidence="7">Large subunit methyltransferase I</fullName>
    </submittedName>
</protein>
<dbReference type="GO" id="GO:0008168">
    <property type="term" value="F:methyltransferase activity"/>
    <property type="evidence" value="ECO:0007669"/>
    <property type="project" value="UniProtKB-KW"/>
</dbReference>
<accession>A0A9N8HBV1</accession>
<name>A0A9N8HBV1_9STRA</name>
<dbReference type="CDD" id="cd11572">
    <property type="entry name" value="RlmI_M_like"/>
    <property type="match status" value="1"/>
</dbReference>
<sequence length="535" mass="58903">MKVRSTSWDGMSLLMSVLMLSMNLPLKRVSCFSLVHSVSKRTTLHNHNIKSVLHQSTRSTSSSSSSSSSSTAADVSVTIAPPPVLTTSDSPVILLKHSRQSKAFRNGNQLVFQGSIQKGNATVGTLVEVAVENKIKKHKDKDKQDSNNNNNIKPLSIGWGVFNPNSLYRVRILCHRYLQPKLYQSIIDQKDDWTAEETLAMILRHQFQAALKKRQALSLTNNHAITSMYRLVNGEGDSLSGLQVDVINQDHIVIQSSAAWCEIHKEIILETFQQVMPCPNLIWKVAESRLKQDGYPSPPQQTQPDDNDHHEPVLALENGVTFQTFPTELGQKTGVYCDQRENRHTLAQYTHGKTVLDLCCYHGGFSLTAILQGGATKAVGVDSSAAAIDIAMENARINQCADKVSFQQADITEFMQQQQQQQYYDVVVLDPPKLAPTAKGLDRASRKYHALNRDAIKLVNPTDGGLLMTCTCSAAMTQQDGGQYFLEMVARAAMSAGRQVTLMSKHGAASCHTQSPISSPAGAYLTAALFFVHPL</sequence>
<dbReference type="PANTHER" id="PTHR42873">
    <property type="entry name" value="RIBOSOMAL RNA LARGE SUBUNIT METHYLTRANSFERASE"/>
    <property type="match status" value="1"/>
</dbReference>
<dbReference type="Gene3D" id="2.30.130.10">
    <property type="entry name" value="PUA domain"/>
    <property type="match status" value="1"/>
</dbReference>
<dbReference type="Proteomes" id="UP001153069">
    <property type="component" value="Unassembled WGS sequence"/>
</dbReference>
<evidence type="ECO:0000313" key="8">
    <source>
        <dbReference type="Proteomes" id="UP001153069"/>
    </source>
</evidence>
<dbReference type="Gene3D" id="3.30.750.80">
    <property type="entry name" value="RNA methyltransferase domain (HRMD) like"/>
    <property type="match status" value="1"/>
</dbReference>
<keyword evidence="1 7" id="KW-0489">Methyltransferase</keyword>
<feature type="domain" description="S-adenosylmethionine-dependent methyltransferase" evidence="6">
    <location>
        <begin position="316"/>
        <end position="495"/>
    </location>
</feature>
<evidence type="ECO:0000256" key="5">
    <source>
        <dbReference type="SAM" id="SignalP"/>
    </source>
</evidence>
<evidence type="ECO:0000313" key="7">
    <source>
        <dbReference type="EMBL" id="CAB9507117.1"/>
    </source>
</evidence>
<dbReference type="CDD" id="cd02440">
    <property type="entry name" value="AdoMet_MTases"/>
    <property type="match status" value="1"/>
</dbReference>
<evidence type="ECO:0000256" key="1">
    <source>
        <dbReference type="ARBA" id="ARBA00022603"/>
    </source>
</evidence>
<feature type="region of interest" description="Disordered" evidence="4">
    <location>
        <begin position="49"/>
        <end position="74"/>
    </location>
</feature>
<dbReference type="EMBL" id="CAICTM010000292">
    <property type="protein sequence ID" value="CAB9507117.1"/>
    <property type="molecule type" value="Genomic_DNA"/>
</dbReference>
<keyword evidence="8" id="KW-1185">Reference proteome</keyword>
<dbReference type="PANTHER" id="PTHR42873:SF1">
    <property type="entry name" value="S-ADENOSYLMETHIONINE-DEPENDENT METHYLTRANSFERASE DOMAIN-CONTAINING PROTEIN"/>
    <property type="match status" value="1"/>
</dbReference>
<dbReference type="GO" id="GO:0032259">
    <property type="term" value="P:methylation"/>
    <property type="evidence" value="ECO:0007669"/>
    <property type="project" value="UniProtKB-KW"/>
</dbReference>